<reference evidence="5 6" key="1">
    <citation type="submission" date="2017-12" db="EMBL/GenBank/DDBJ databases">
        <title>Sequencing the genomes of 1000 Actinobacteria strains.</title>
        <authorList>
            <person name="Klenk H.-P."/>
        </authorList>
    </citation>
    <scope>NUCLEOTIDE SEQUENCE [LARGE SCALE GENOMIC DNA]</scope>
    <source>
        <strain evidence="5 6">DSM 44489</strain>
    </source>
</reference>
<evidence type="ECO:0000256" key="2">
    <source>
        <dbReference type="ARBA" id="ARBA00022630"/>
    </source>
</evidence>
<evidence type="ECO:0000259" key="4">
    <source>
        <dbReference type="Pfam" id="PF01494"/>
    </source>
</evidence>
<accession>A0A2N3VIG5</accession>
<comment type="caution">
    <text evidence="5">The sequence shown here is derived from an EMBL/GenBank/DDBJ whole genome shotgun (WGS) entry which is preliminary data.</text>
</comment>
<keyword evidence="2" id="KW-0285">Flavoprotein</keyword>
<dbReference type="InterPro" id="IPR050641">
    <property type="entry name" value="RIFMO-like"/>
</dbReference>
<dbReference type="SUPFAM" id="SSF51905">
    <property type="entry name" value="FAD/NAD(P)-binding domain"/>
    <property type="match status" value="1"/>
</dbReference>
<dbReference type="NCBIfam" id="NF004832">
    <property type="entry name" value="PRK06184.1"/>
    <property type="match status" value="1"/>
</dbReference>
<dbReference type="Gene3D" id="3.30.70.2450">
    <property type="match status" value="1"/>
</dbReference>
<protein>
    <submittedName>
        <fullName evidence="5">2-polyprenyl-6-methoxyphenol hydroxylase-like FAD-dependent oxidoreductase</fullName>
    </submittedName>
</protein>
<keyword evidence="3" id="KW-0274">FAD</keyword>
<comment type="cofactor">
    <cofactor evidence="1">
        <name>FAD</name>
        <dbReference type="ChEBI" id="CHEBI:57692"/>
    </cofactor>
</comment>
<organism evidence="5 6">
    <name type="scientific">Nocardia fluminea</name>
    <dbReference type="NCBI Taxonomy" id="134984"/>
    <lineage>
        <taxon>Bacteria</taxon>
        <taxon>Bacillati</taxon>
        <taxon>Actinomycetota</taxon>
        <taxon>Actinomycetes</taxon>
        <taxon>Mycobacteriales</taxon>
        <taxon>Nocardiaceae</taxon>
        <taxon>Nocardia</taxon>
    </lineage>
</organism>
<dbReference type="Proteomes" id="UP000233766">
    <property type="component" value="Unassembled WGS sequence"/>
</dbReference>
<dbReference type="EMBL" id="PJMW01000002">
    <property type="protein sequence ID" value="PKV81401.1"/>
    <property type="molecule type" value="Genomic_DNA"/>
</dbReference>
<evidence type="ECO:0000256" key="3">
    <source>
        <dbReference type="ARBA" id="ARBA00022827"/>
    </source>
</evidence>
<dbReference type="PANTHER" id="PTHR43004">
    <property type="entry name" value="TRK SYSTEM POTASSIUM UPTAKE PROTEIN"/>
    <property type="match status" value="1"/>
</dbReference>
<proteinExistence type="predicted"/>
<evidence type="ECO:0000256" key="1">
    <source>
        <dbReference type="ARBA" id="ARBA00001974"/>
    </source>
</evidence>
<evidence type="ECO:0000313" key="5">
    <source>
        <dbReference type="EMBL" id="PKV81401.1"/>
    </source>
</evidence>
<keyword evidence="6" id="KW-1185">Reference proteome</keyword>
<gene>
    <name evidence="5" type="ORF">ATK86_5866</name>
</gene>
<dbReference type="InterPro" id="IPR002938">
    <property type="entry name" value="FAD-bd"/>
</dbReference>
<name>A0A2N3VIG5_9NOCA</name>
<dbReference type="RefSeq" id="WP_101468685.1">
    <property type="nucleotide sequence ID" value="NZ_PJMW01000002.1"/>
</dbReference>
<dbReference type="AlphaFoldDB" id="A0A2N3VIG5"/>
<dbReference type="GO" id="GO:0071949">
    <property type="term" value="F:FAD binding"/>
    <property type="evidence" value="ECO:0007669"/>
    <property type="project" value="InterPro"/>
</dbReference>
<dbReference type="OrthoDB" id="8670884at2"/>
<sequence length="526" mass="55777">MSEQVLIAGAGPTGLTLALDLARRGVDVRLVDRAESPFQGSRGDGLQPRTLEVFDDLGVIDAVLAAGRAVPVMRAYFAGTFAGERRMAEPAEPTPDVPYPNAWVLGQSDTEAILRARLAEFGVAVEFATELIDFTQDETGVTATLRHCDGTPETVRARYLVGTDGGASTVRKRLGITFEGSTDDSITMLLGDVRADSLDHEYGYWFAAAADQPMTGFALSPLPGARRFQFAAPLTGDRFPDLATLQDLADRHGPATGLVLSDLSWITLWRPNIRLAERFRDGRVFLAGDAAHVHPPTGGQGLNTGVQDAYNLGWKLAAALGGNPAPLDTYEPERRTVAARVLGLSTELLGKLVDGDEDAMLRGPETRQLGITYRSPADDGALVAGDRAPDATLHDETGRPIRLFDVFRGPHATLLRFAPTNDSLDIELPAFEGGANSTSGSPATPIDGSGVLTVEIRRADAPSESSARPGSVTLVDTDGHAFTAFSATAGTAILIRPDGHLSTSLVSFQVAHSPGPARPQPDQART</sequence>
<dbReference type="Pfam" id="PF01494">
    <property type="entry name" value="FAD_binding_3"/>
    <property type="match status" value="1"/>
</dbReference>
<dbReference type="Gene3D" id="3.50.50.60">
    <property type="entry name" value="FAD/NAD(P)-binding domain"/>
    <property type="match status" value="1"/>
</dbReference>
<feature type="domain" description="FAD-binding" evidence="4">
    <location>
        <begin position="4"/>
        <end position="342"/>
    </location>
</feature>
<dbReference type="InterPro" id="IPR036188">
    <property type="entry name" value="FAD/NAD-bd_sf"/>
</dbReference>
<dbReference type="GO" id="GO:0016709">
    <property type="term" value="F:oxidoreductase activity, acting on paired donors, with incorporation or reduction of molecular oxygen, NAD(P)H as one donor, and incorporation of one atom of oxygen"/>
    <property type="evidence" value="ECO:0007669"/>
    <property type="project" value="UniProtKB-ARBA"/>
</dbReference>
<evidence type="ECO:0000313" key="6">
    <source>
        <dbReference type="Proteomes" id="UP000233766"/>
    </source>
</evidence>
<dbReference type="PRINTS" id="PR00420">
    <property type="entry name" value="RNGMNOXGNASE"/>
</dbReference>
<dbReference type="Gene3D" id="3.40.30.120">
    <property type="match status" value="1"/>
</dbReference>
<dbReference type="PANTHER" id="PTHR43004:SF19">
    <property type="entry name" value="BINDING MONOOXYGENASE, PUTATIVE (JCVI)-RELATED"/>
    <property type="match status" value="1"/>
</dbReference>